<evidence type="ECO:0000313" key="3">
    <source>
        <dbReference type="Proteomes" id="UP000007306"/>
    </source>
</evidence>
<reference evidence="2" key="1">
    <citation type="submission" date="2015-06" db="UniProtKB">
        <authorList>
            <consortium name="EnsemblPlants"/>
        </authorList>
    </citation>
    <scope>IDENTIFICATION</scope>
</reference>
<reference evidence="2 3" key="2">
    <citation type="submission" date="2018-04" db="EMBL/GenBank/DDBJ databases">
        <title>OglaRS2 (Oryza glaberrima Reference Sequence Version 2).</title>
        <authorList>
            <person name="Zhang J."/>
            <person name="Kudrna D."/>
            <person name="Lee S."/>
            <person name="Talag J."/>
            <person name="Rajasekar S."/>
            <person name="Wing R.A."/>
        </authorList>
    </citation>
    <scope>NUCLEOTIDE SEQUENCE [LARGE SCALE GENOMIC DNA]</scope>
    <source>
        <strain evidence="2 3">cv. IRGC 96717</strain>
    </source>
</reference>
<organism evidence="2 3">
    <name type="scientific">Oryza glaberrima</name>
    <name type="common">African rice</name>
    <dbReference type="NCBI Taxonomy" id="4538"/>
    <lineage>
        <taxon>Eukaryota</taxon>
        <taxon>Viridiplantae</taxon>
        <taxon>Streptophyta</taxon>
        <taxon>Embryophyta</taxon>
        <taxon>Tracheophyta</taxon>
        <taxon>Spermatophyta</taxon>
        <taxon>Magnoliopsida</taxon>
        <taxon>Liliopsida</taxon>
        <taxon>Poales</taxon>
        <taxon>Poaceae</taxon>
        <taxon>BOP clade</taxon>
        <taxon>Oryzoideae</taxon>
        <taxon>Oryzeae</taxon>
        <taxon>Oryzinae</taxon>
        <taxon>Oryza</taxon>
    </lineage>
</organism>
<keyword evidence="3" id="KW-1185">Reference proteome</keyword>
<feature type="compositionally biased region" description="Basic and acidic residues" evidence="1">
    <location>
        <begin position="77"/>
        <end position="87"/>
    </location>
</feature>
<name>I1Q357_ORYGL</name>
<dbReference type="EnsemblPlants" id="ORGLA06G0157000.1">
    <property type="protein sequence ID" value="ORGLA06G0157000.1"/>
    <property type="gene ID" value="ORGLA06G0157000"/>
</dbReference>
<sequence length="156" mass="16721">VAHGRVVCLVRHSAARLAGNTLSRRTYSSGPEYSRPCRLTNAANCAPSSSLGGYPSITCQMMPPPLPDALEAGAANNDHHDEKDEPCNSHGGSEEAAMEAGGVDAYPLTAVRGTAMARHMRLITSNLAPSDDAYYPRAVMVNKAILRSRRRNWDDG</sequence>
<proteinExistence type="predicted"/>
<feature type="region of interest" description="Disordered" evidence="1">
    <location>
        <begin position="72"/>
        <end position="96"/>
    </location>
</feature>
<evidence type="ECO:0000313" key="2">
    <source>
        <dbReference type="EnsemblPlants" id="ORGLA06G0157000.1"/>
    </source>
</evidence>
<dbReference type="Gramene" id="ORGLA06G0157000.1">
    <property type="protein sequence ID" value="ORGLA06G0157000.1"/>
    <property type="gene ID" value="ORGLA06G0157000"/>
</dbReference>
<dbReference type="AlphaFoldDB" id="I1Q357"/>
<accession>I1Q357</accession>
<evidence type="ECO:0000256" key="1">
    <source>
        <dbReference type="SAM" id="MobiDB-lite"/>
    </source>
</evidence>
<dbReference type="Proteomes" id="UP000007306">
    <property type="component" value="Chromosome 6"/>
</dbReference>
<dbReference type="HOGENOM" id="CLU_1691289_0_0_1"/>
<protein>
    <submittedName>
        <fullName evidence="2">Uncharacterized protein</fullName>
    </submittedName>
</protein>